<protein>
    <submittedName>
        <fullName evidence="1">Sulfur reduction protein DsrE</fullName>
    </submittedName>
</protein>
<name>A0A7C0XBM0_UNCW3</name>
<proteinExistence type="predicted"/>
<dbReference type="Gene3D" id="3.40.1260.10">
    <property type="entry name" value="DsrEFH-like"/>
    <property type="match status" value="1"/>
</dbReference>
<evidence type="ECO:0000313" key="1">
    <source>
        <dbReference type="EMBL" id="HDM90895.1"/>
    </source>
</evidence>
<dbReference type="Pfam" id="PF02635">
    <property type="entry name" value="DsrE"/>
    <property type="match status" value="1"/>
</dbReference>
<reference evidence="1" key="1">
    <citation type="journal article" date="2020" name="mSystems">
        <title>Genome- and Community-Level Interaction Insights into Carbon Utilization and Element Cycling Functions of Hydrothermarchaeota in Hydrothermal Sediment.</title>
        <authorList>
            <person name="Zhou Z."/>
            <person name="Liu Y."/>
            <person name="Xu W."/>
            <person name="Pan J."/>
            <person name="Luo Z.H."/>
            <person name="Li M."/>
        </authorList>
    </citation>
    <scope>NUCLEOTIDE SEQUENCE [LARGE SCALE GENOMIC DNA]</scope>
    <source>
        <strain evidence="1">HyVt-237</strain>
    </source>
</reference>
<dbReference type="SUPFAM" id="SSF75169">
    <property type="entry name" value="DsrEFH-like"/>
    <property type="match status" value="1"/>
</dbReference>
<dbReference type="AlphaFoldDB" id="A0A7C0XBM0"/>
<dbReference type="Proteomes" id="UP000885931">
    <property type="component" value="Unassembled WGS sequence"/>
</dbReference>
<dbReference type="InterPro" id="IPR027396">
    <property type="entry name" value="DsrEFH-like"/>
</dbReference>
<comment type="caution">
    <text evidence="1">The sequence shown here is derived from an EMBL/GenBank/DDBJ whole genome shotgun (WGS) entry which is preliminary data.</text>
</comment>
<gene>
    <name evidence="1" type="ORF">ENG67_06795</name>
</gene>
<dbReference type="GO" id="GO:0005829">
    <property type="term" value="C:cytosol"/>
    <property type="evidence" value="ECO:0007669"/>
    <property type="project" value="TreeGrafter"/>
</dbReference>
<sequence>MKLKFMVRTGPYSYQNIDTVYHLAKRALKRGHEVFIFLYEDGTLNADSDIKSLEERNIADRIRELLSLGARIGLCGTCAKFRGQNKSDVVEGVKFGGLAVLVREMPECDRFLTFGY</sequence>
<accession>A0A7C0XBM0</accession>
<dbReference type="PANTHER" id="PTHR34874:SF1">
    <property type="entry name" value="PROTEIN YCHN"/>
    <property type="match status" value="1"/>
</dbReference>
<organism evidence="1">
    <name type="scientific">candidate division WOR-3 bacterium</name>
    <dbReference type="NCBI Taxonomy" id="2052148"/>
    <lineage>
        <taxon>Bacteria</taxon>
        <taxon>Bacteria division WOR-3</taxon>
    </lineage>
</organism>
<dbReference type="EMBL" id="DRBW01000249">
    <property type="protein sequence ID" value="HDM90895.1"/>
    <property type="molecule type" value="Genomic_DNA"/>
</dbReference>
<dbReference type="InterPro" id="IPR003787">
    <property type="entry name" value="Sulphur_relay_DsrE/F-like"/>
</dbReference>
<dbReference type="PANTHER" id="PTHR34874">
    <property type="entry name" value="PROTEIN YCHN"/>
    <property type="match status" value="1"/>
</dbReference>